<dbReference type="EMBL" id="OV651819">
    <property type="protein sequence ID" value="CAH1113798.1"/>
    <property type="molecule type" value="Genomic_DNA"/>
</dbReference>
<evidence type="ECO:0000259" key="10">
    <source>
        <dbReference type="PROSITE" id="PS50850"/>
    </source>
</evidence>
<feature type="transmembrane region" description="Helical" evidence="9">
    <location>
        <begin position="356"/>
        <end position="374"/>
    </location>
</feature>
<feature type="domain" description="Major facilitator superfamily (MFS) profile" evidence="10">
    <location>
        <begin position="22"/>
        <end position="470"/>
    </location>
</feature>
<dbReference type="OrthoDB" id="4142200at2759"/>
<reference evidence="11" key="1">
    <citation type="submission" date="2022-01" db="EMBL/GenBank/DDBJ databases">
        <authorList>
            <person name="King R."/>
        </authorList>
    </citation>
    <scope>NUCLEOTIDE SEQUENCE</scope>
</reference>
<evidence type="ECO:0000256" key="7">
    <source>
        <dbReference type="ARBA" id="ARBA00023136"/>
    </source>
</evidence>
<gene>
    <name evidence="11" type="ORF">PSYICH_LOCUS13382</name>
</gene>
<dbReference type="AlphaFoldDB" id="A0A9P0GLX5"/>
<evidence type="ECO:0000256" key="6">
    <source>
        <dbReference type="ARBA" id="ARBA00022989"/>
    </source>
</evidence>
<evidence type="ECO:0000256" key="8">
    <source>
        <dbReference type="SAM" id="MobiDB-lite"/>
    </source>
</evidence>
<feature type="transmembrane region" description="Helical" evidence="9">
    <location>
        <begin position="381"/>
        <end position="398"/>
    </location>
</feature>
<keyword evidence="3" id="KW-1003">Cell membrane</keyword>
<feature type="transmembrane region" description="Helical" evidence="9">
    <location>
        <begin position="533"/>
        <end position="552"/>
    </location>
</feature>
<dbReference type="InterPro" id="IPR050549">
    <property type="entry name" value="MFS_Trehalose_Transporter"/>
</dbReference>
<evidence type="ECO:0000256" key="4">
    <source>
        <dbReference type="ARBA" id="ARBA00022597"/>
    </source>
</evidence>
<evidence type="ECO:0000256" key="3">
    <source>
        <dbReference type="ARBA" id="ARBA00022475"/>
    </source>
</evidence>
<sequence length="1042" mass="117753">MISKKPVQFTENQDKGSKWFEILITLTVSSTVLQSSMLYCWPSPFLVKIVQDENYDITEEQASYFTVLGQIGVIILAPFLAPIANRVGRKKLILFAAVPFIISWTIKAFFTQLWLLYASRVSAGFGDCIVTSCAVAFIGEITSPEVRGTWGNSLILGSVLGQFLMNLLGIYFTVKITSFISVTLPILFLVVFSFMPESPYFYLTKGQEEKAIDSLRRLRRKEHVEEEIKALQVAVENQQTGTGSWKELVTVKLNRRVLSAGIFLRSTQVFSGSYAIASYTLLIFEKSGTNISPEMATILYTALNFICYCSVVYMLSRLGRRKSLITSMILTGIVLLLLGVYFLIEIVFPEFNLEVVKWFPLAGMIGFLLSSSFGVGILPSLMLASSIAVMSGILYAWPSPFLSKVTQDPTYHITESQASWFTVLHPLGLFLTSPFFVPVANIIGRKRTILLASVPLTTSLIIKAFAKNLWLLYFSRVLAGFGDAIVFSSLPAYIGEISVPKVRGTWGNMLIICLFSGQFIVNVVGSYCTIQTTSFIFLLVPAIFWSTFIFMPDSPYFYVMVRRYDEAKQSLSFLRRKIDVEKEFDDIKFAVEQQMQESASWIDLLKVKANRKALIAGVFLRTSQALSGIYAFSSYTQLIFEKAGGVIKPQTSAMLHTGLTLFMYACSSYGSNLLGRRRAYMISVLLAALVLFAETTYFSLDMFTEIDLVSLKWFPLAGMLTFVVVSSLGVGIVPMLMTTELFATSVKALGVSAVTVAFALTTLLVNYSFYYLDRAVGDKLEKIRESNGDSNLKVGGSETVKELTENYSLEGKNEIPLQNSKILPEVQTYENYLLDENVIFEEVTNFNDVIELQGEAEVSVTKKLFWYKTLLHPFYNWDPDFNCYSENNCSDEEDSSSGENKSQKYNTRKKKNKGMNIPKKQISNQMIGILEQEEKNTNMQQVILTENIQDFVVEQNITTENIANENDENIEPEDGEHNEILAEMSKLFSRRLRKERTFKRNSGQQYITAKGKVIKSRELKNLINYRFRWLTQELIETIFKEY</sequence>
<name>A0A9P0GLX5_9CUCU</name>
<keyword evidence="7 9" id="KW-0472">Membrane</keyword>
<evidence type="ECO:0000313" key="11">
    <source>
        <dbReference type="EMBL" id="CAH1113798.1"/>
    </source>
</evidence>
<dbReference type="SUPFAM" id="SSF103473">
    <property type="entry name" value="MFS general substrate transporter"/>
    <property type="match status" value="2"/>
</dbReference>
<dbReference type="GO" id="GO:0022857">
    <property type="term" value="F:transmembrane transporter activity"/>
    <property type="evidence" value="ECO:0007669"/>
    <property type="project" value="InterPro"/>
</dbReference>
<feature type="transmembrane region" description="Helical" evidence="9">
    <location>
        <begin position="712"/>
        <end position="736"/>
    </location>
</feature>
<dbReference type="Gene3D" id="1.20.1250.20">
    <property type="entry name" value="MFS general substrate transporter like domains"/>
    <property type="match status" value="2"/>
</dbReference>
<evidence type="ECO:0000256" key="1">
    <source>
        <dbReference type="ARBA" id="ARBA00004651"/>
    </source>
</evidence>
<feature type="region of interest" description="Disordered" evidence="8">
    <location>
        <begin position="888"/>
        <end position="913"/>
    </location>
</feature>
<dbReference type="GO" id="GO:0005886">
    <property type="term" value="C:plasma membrane"/>
    <property type="evidence" value="ECO:0007669"/>
    <property type="project" value="UniProtKB-SubCell"/>
</dbReference>
<keyword evidence="12" id="KW-1185">Reference proteome</keyword>
<feature type="transmembrane region" description="Helical" evidence="9">
    <location>
        <begin position="20"/>
        <end position="41"/>
    </location>
</feature>
<evidence type="ECO:0000313" key="12">
    <source>
        <dbReference type="Proteomes" id="UP001153636"/>
    </source>
</evidence>
<dbReference type="FunFam" id="1.20.1250.20:FF:000218">
    <property type="entry name" value="facilitated trehalose transporter Tret1"/>
    <property type="match status" value="2"/>
</dbReference>
<keyword evidence="2" id="KW-0813">Transport</keyword>
<feature type="transmembrane region" description="Helical" evidence="9">
    <location>
        <begin position="748"/>
        <end position="772"/>
    </location>
</feature>
<feature type="transmembrane region" description="Helical" evidence="9">
    <location>
        <begin position="679"/>
        <end position="700"/>
    </location>
</feature>
<feature type="transmembrane region" description="Helical" evidence="9">
    <location>
        <begin position="61"/>
        <end position="80"/>
    </location>
</feature>
<dbReference type="PANTHER" id="PTHR48021:SF46">
    <property type="entry name" value="MAJOR FACILITATOR SUPERFAMILY (MFS) PROFILE DOMAIN-CONTAINING PROTEIN"/>
    <property type="match status" value="1"/>
</dbReference>
<feature type="transmembrane region" description="Helical" evidence="9">
    <location>
        <begin position="92"/>
        <end position="117"/>
    </location>
</feature>
<proteinExistence type="predicted"/>
<feature type="transmembrane region" description="Helical" evidence="9">
    <location>
        <begin position="296"/>
        <end position="316"/>
    </location>
</feature>
<accession>A0A9P0GLX5</accession>
<evidence type="ECO:0000256" key="9">
    <source>
        <dbReference type="SAM" id="Phobius"/>
    </source>
</evidence>
<feature type="transmembrane region" description="Helical" evidence="9">
    <location>
        <begin position="506"/>
        <end position="527"/>
    </location>
</feature>
<dbReference type="InterPro" id="IPR020846">
    <property type="entry name" value="MFS_dom"/>
</dbReference>
<keyword evidence="5 9" id="KW-0812">Transmembrane</keyword>
<feature type="transmembrane region" description="Helical" evidence="9">
    <location>
        <begin position="262"/>
        <end position="284"/>
    </location>
</feature>
<feature type="transmembrane region" description="Helical" evidence="9">
    <location>
        <begin position="178"/>
        <end position="195"/>
    </location>
</feature>
<dbReference type="InterPro" id="IPR005828">
    <property type="entry name" value="MFS_sugar_transport-like"/>
</dbReference>
<feature type="transmembrane region" description="Helical" evidence="9">
    <location>
        <begin position="418"/>
        <end position="437"/>
    </location>
</feature>
<dbReference type="Pfam" id="PF00083">
    <property type="entry name" value="Sugar_tr"/>
    <property type="match status" value="1"/>
</dbReference>
<keyword evidence="4" id="KW-0762">Sugar transport</keyword>
<dbReference type="PROSITE" id="PS50850">
    <property type="entry name" value="MFS"/>
    <property type="match status" value="1"/>
</dbReference>
<evidence type="ECO:0000256" key="5">
    <source>
        <dbReference type="ARBA" id="ARBA00022692"/>
    </source>
</evidence>
<dbReference type="PANTHER" id="PTHR48021">
    <property type="match status" value="1"/>
</dbReference>
<organism evidence="11 12">
    <name type="scientific">Psylliodes chrysocephalus</name>
    <dbReference type="NCBI Taxonomy" id="3402493"/>
    <lineage>
        <taxon>Eukaryota</taxon>
        <taxon>Metazoa</taxon>
        <taxon>Ecdysozoa</taxon>
        <taxon>Arthropoda</taxon>
        <taxon>Hexapoda</taxon>
        <taxon>Insecta</taxon>
        <taxon>Pterygota</taxon>
        <taxon>Neoptera</taxon>
        <taxon>Endopterygota</taxon>
        <taxon>Coleoptera</taxon>
        <taxon>Polyphaga</taxon>
        <taxon>Cucujiformia</taxon>
        <taxon>Chrysomeloidea</taxon>
        <taxon>Chrysomelidae</taxon>
        <taxon>Galerucinae</taxon>
        <taxon>Alticini</taxon>
        <taxon>Psylliodes</taxon>
    </lineage>
</organism>
<protein>
    <recommendedName>
        <fullName evidence="10">Major facilitator superfamily (MFS) profile domain-containing protein</fullName>
    </recommendedName>
</protein>
<feature type="transmembrane region" description="Helical" evidence="9">
    <location>
        <begin position="472"/>
        <end position="494"/>
    </location>
</feature>
<feature type="transmembrane region" description="Helical" evidence="9">
    <location>
        <begin position="653"/>
        <end position="672"/>
    </location>
</feature>
<comment type="subcellular location">
    <subcellularLocation>
        <location evidence="1">Cell membrane</location>
        <topology evidence="1">Multi-pass membrane protein</topology>
    </subcellularLocation>
</comment>
<evidence type="ECO:0000256" key="2">
    <source>
        <dbReference type="ARBA" id="ARBA00022448"/>
    </source>
</evidence>
<feature type="transmembrane region" description="Helical" evidence="9">
    <location>
        <begin position="323"/>
        <end position="344"/>
    </location>
</feature>
<dbReference type="InterPro" id="IPR036259">
    <property type="entry name" value="MFS_trans_sf"/>
</dbReference>
<dbReference type="Proteomes" id="UP001153636">
    <property type="component" value="Chromosome 7"/>
</dbReference>
<keyword evidence="6 9" id="KW-1133">Transmembrane helix</keyword>